<comment type="caution">
    <text evidence="1">The sequence shown here is derived from an EMBL/GenBank/DDBJ whole genome shotgun (WGS) entry which is preliminary data.</text>
</comment>
<accession>A0AA40FNN1</accession>
<sequence>MSLYSADFHNAEENSVVRYPPGCGASSNGWNWNIALKPWPGHSELATNSTYRSDPVLSTSTSVPWLHSTAIVGAPESVPSCILIKSALFRQL</sequence>
<dbReference type="EMBL" id="JAHYIQ010000022">
    <property type="protein sequence ID" value="KAK1122517.1"/>
    <property type="molecule type" value="Genomic_DNA"/>
</dbReference>
<evidence type="ECO:0000313" key="1">
    <source>
        <dbReference type="EMBL" id="KAK1122517.1"/>
    </source>
</evidence>
<dbReference type="Proteomes" id="UP001177670">
    <property type="component" value="Unassembled WGS sequence"/>
</dbReference>
<proteinExistence type="predicted"/>
<gene>
    <name evidence="1" type="ORF">K0M31_008969</name>
</gene>
<organism evidence="1 2">
    <name type="scientific">Melipona bicolor</name>
    <dbReference type="NCBI Taxonomy" id="60889"/>
    <lineage>
        <taxon>Eukaryota</taxon>
        <taxon>Metazoa</taxon>
        <taxon>Ecdysozoa</taxon>
        <taxon>Arthropoda</taxon>
        <taxon>Hexapoda</taxon>
        <taxon>Insecta</taxon>
        <taxon>Pterygota</taxon>
        <taxon>Neoptera</taxon>
        <taxon>Endopterygota</taxon>
        <taxon>Hymenoptera</taxon>
        <taxon>Apocrita</taxon>
        <taxon>Aculeata</taxon>
        <taxon>Apoidea</taxon>
        <taxon>Anthophila</taxon>
        <taxon>Apidae</taxon>
        <taxon>Melipona</taxon>
    </lineage>
</organism>
<reference evidence="1" key="1">
    <citation type="submission" date="2021-10" db="EMBL/GenBank/DDBJ databases">
        <title>Melipona bicolor Genome sequencing and assembly.</title>
        <authorList>
            <person name="Araujo N.S."/>
            <person name="Arias M.C."/>
        </authorList>
    </citation>
    <scope>NUCLEOTIDE SEQUENCE</scope>
    <source>
        <strain evidence="1">USP_2M_L1-L4_2017</strain>
        <tissue evidence="1">Whole body</tissue>
    </source>
</reference>
<keyword evidence="2" id="KW-1185">Reference proteome</keyword>
<evidence type="ECO:0000313" key="2">
    <source>
        <dbReference type="Proteomes" id="UP001177670"/>
    </source>
</evidence>
<protein>
    <submittedName>
        <fullName evidence="1">Uncharacterized protein</fullName>
    </submittedName>
</protein>
<dbReference type="AlphaFoldDB" id="A0AA40FNN1"/>
<name>A0AA40FNN1_9HYME</name>